<keyword evidence="4" id="KW-1185">Reference proteome</keyword>
<reference evidence="3" key="3">
    <citation type="submission" date="2022-06" db="UniProtKB">
        <authorList>
            <consortium name="EnsemblMetazoa"/>
        </authorList>
    </citation>
    <scope>IDENTIFICATION</scope>
</reference>
<dbReference type="EnsemblMetazoa" id="SSS_2616s_mrna">
    <property type="protein sequence ID" value="KAF7490410.1"/>
    <property type="gene ID" value="SSS_2616"/>
</dbReference>
<evidence type="ECO:0000313" key="4">
    <source>
        <dbReference type="Proteomes" id="UP000070412"/>
    </source>
</evidence>
<proteinExistence type="predicted"/>
<dbReference type="Proteomes" id="UP000070412">
    <property type="component" value="Unassembled WGS sequence"/>
</dbReference>
<feature type="transmembrane region" description="Helical" evidence="1">
    <location>
        <begin position="28"/>
        <end position="48"/>
    </location>
</feature>
<accession>A0A834VCD1</accession>
<evidence type="ECO:0000313" key="3">
    <source>
        <dbReference type="EnsemblMetazoa" id="KAF7490410.1"/>
    </source>
</evidence>
<sequence>MGFTNETESDLVQQSNVMMRKALLKYSLIINNSFMATGGLYFAALTRWLWPTIIADYADYDWRRVTEIFGSICFILFSVGLLITIRGRINELSVFGLTLFIPMVIIITMLIVHLIDNHIDFNHSDLFLIVMVVMLILIDMNIFFYIKILRSCESRAIGPENIVSSSPKLYE</sequence>
<keyword evidence="1" id="KW-0472">Membrane</keyword>
<feature type="transmembrane region" description="Helical" evidence="1">
    <location>
        <begin position="68"/>
        <end position="85"/>
    </location>
</feature>
<feature type="transmembrane region" description="Helical" evidence="1">
    <location>
        <begin position="92"/>
        <end position="115"/>
    </location>
</feature>
<reference evidence="2" key="2">
    <citation type="submission" date="2020-01" db="EMBL/GenBank/DDBJ databases">
        <authorList>
            <person name="Korhonen P.K.K."/>
            <person name="Guangxu M.G."/>
            <person name="Wang T.W."/>
            <person name="Stroehlein A.J.S."/>
            <person name="Young N.D."/>
            <person name="Ang C.-S.A."/>
            <person name="Fernando D.W.F."/>
            <person name="Lu H.L."/>
            <person name="Taylor S.T."/>
            <person name="Ehtesham M.E.M."/>
            <person name="Najaraj S.H.N."/>
            <person name="Harsha G.H.G."/>
            <person name="Madugundu A.M."/>
            <person name="Renuse S.R."/>
            <person name="Holt D.H."/>
            <person name="Pandey A.P."/>
            <person name="Papenfuss A.P."/>
            <person name="Gasser R.B.G."/>
            <person name="Fischer K.F."/>
        </authorList>
    </citation>
    <scope>NUCLEOTIDE SEQUENCE</scope>
    <source>
        <strain evidence="2">SSS_KF_BRIS2020</strain>
    </source>
</reference>
<dbReference type="EMBL" id="WVUK01000062">
    <property type="protein sequence ID" value="KAF7490410.1"/>
    <property type="molecule type" value="Genomic_DNA"/>
</dbReference>
<evidence type="ECO:0000313" key="2">
    <source>
        <dbReference type="EMBL" id="KAF7490410.1"/>
    </source>
</evidence>
<protein>
    <submittedName>
        <fullName evidence="2 3">Uncharacterized protein</fullName>
    </submittedName>
</protein>
<organism evidence="2">
    <name type="scientific">Sarcoptes scabiei</name>
    <name type="common">Itch mite</name>
    <name type="synonym">Acarus scabiei</name>
    <dbReference type="NCBI Taxonomy" id="52283"/>
    <lineage>
        <taxon>Eukaryota</taxon>
        <taxon>Metazoa</taxon>
        <taxon>Ecdysozoa</taxon>
        <taxon>Arthropoda</taxon>
        <taxon>Chelicerata</taxon>
        <taxon>Arachnida</taxon>
        <taxon>Acari</taxon>
        <taxon>Acariformes</taxon>
        <taxon>Sarcoptiformes</taxon>
        <taxon>Astigmata</taxon>
        <taxon>Psoroptidia</taxon>
        <taxon>Sarcoptoidea</taxon>
        <taxon>Sarcoptidae</taxon>
        <taxon>Sarcoptinae</taxon>
        <taxon>Sarcoptes</taxon>
    </lineage>
</organism>
<keyword evidence="1" id="KW-1133">Transmembrane helix</keyword>
<reference evidence="4" key="1">
    <citation type="journal article" date="2020" name="PLoS Negl. Trop. Dis.">
        <title>High-quality nuclear genome for Sarcoptes scabiei-A critical resource for a neglected parasite.</title>
        <authorList>
            <person name="Korhonen P.K."/>
            <person name="Gasser R.B."/>
            <person name="Ma G."/>
            <person name="Wang T."/>
            <person name="Stroehlein A.J."/>
            <person name="Young N.D."/>
            <person name="Ang C.S."/>
            <person name="Fernando D.D."/>
            <person name="Lu H.C."/>
            <person name="Taylor S."/>
            <person name="Reynolds S.L."/>
            <person name="Mofiz E."/>
            <person name="Najaraj S.H."/>
            <person name="Gowda H."/>
            <person name="Madugundu A."/>
            <person name="Renuse S."/>
            <person name="Holt D."/>
            <person name="Pandey A."/>
            <person name="Papenfuss A.T."/>
            <person name="Fischer K."/>
        </authorList>
    </citation>
    <scope>NUCLEOTIDE SEQUENCE [LARGE SCALE GENOMIC DNA]</scope>
</reference>
<gene>
    <name evidence="2" type="ORF">SSS_2616</name>
</gene>
<name>A0A834VCD1_SARSC</name>
<dbReference type="OrthoDB" id="10343979at2759"/>
<evidence type="ECO:0000256" key="1">
    <source>
        <dbReference type="SAM" id="Phobius"/>
    </source>
</evidence>
<keyword evidence="1" id="KW-0812">Transmembrane</keyword>
<dbReference type="AlphaFoldDB" id="A0A834VCD1"/>
<feature type="transmembrane region" description="Helical" evidence="1">
    <location>
        <begin position="127"/>
        <end position="146"/>
    </location>
</feature>